<keyword evidence="2" id="KW-1185">Reference proteome</keyword>
<dbReference type="RefSeq" id="WP_203773381.1">
    <property type="nucleotide sequence ID" value="NZ_BAAABO010000038.1"/>
</dbReference>
<reference evidence="1 2" key="1">
    <citation type="submission" date="2021-01" db="EMBL/GenBank/DDBJ databases">
        <title>Whole genome shotgun sequence of Actinoplanes deccanensis NBRC 13994.</title>
        <authorList>
            <person name="Komaki H."/>
            <person name="Tamura T."/>
        </authorList>
    </citation>
    <scope>NUCLEOTIDE SEQUENCE [LARGE SCALE GENOMIC DNA]</scope>
    <source>
        <strain evidence="1 2">NBRC 13994</strain>
    </source>
</reference>
<protein>
    <submittedName>
        <fullName evidence="1">Uncharacterized protein</fullName>
    </submittedName>
</protein>
<comment type="caution">
    <text evidence="1">The sequence shown here is derived from an EMBL/GenBank/DDBJ whole genome shotgun (WGS) entry which is preliminary data.</text>
</comment>
<name>A0ABQ3YEL9_9ACTN</name>
<dbReference type="Proteomes" id="UP000609879">
    <property type="component" value="Unassembled WGS sequence"/>
</dbReference>
<evidence type="ECO:0000313" key="2">
    <source>
        <dbReference type="Proteomes" id="UP000609879"/>
    </source>
</evidence>
<evidence type="ECO:0000313" key="1">
    <source>
        <dbReference type="EMBL" id="GID78458.1"/>
    </source>
</evidence>
<organism evidence="1 2">
    <name type="scientific">Paractinoplanes deccanensis</name>
    <dbReference type="NCBI Taxonomy" id="113561"/>
    <lineage>
        <taxon>Bacteria</taxon>
        <taxon>Bacillati</taxon>
        <taxon>Actinomycetota</taxon>
        <taxon>Actinomycetes</taxon>
        <taxon>Micromonosporales</taxon>
        <taxon>Micromonosporaceae</taxon>
        <taxon>Paractinoplanes</taxon>
    </lineage>
</organism>
<dbReference type="EMBL" id="BOMI01000146">
    <property type="protein sequence ID" value="GID78458.1"/>
    <property type="molecule type" value="Genomic_DNA"/>
</dbReference>
<proteinExistence type="predicted"/>
<accession>A0ABQ3YEL9</accession>
<sequence>MRTPEYDDGDDIQVAVIRDWPALLAFADGAELPDDDRRLIAVAAGLATGQPVDMRAAVAVRGQGHVRCLAEAMVIATGYHMKYEVTATPRLTTRYAKA</sequence>
<gene>
    <name evidence="1" type="ORF">Ade02nite_70990</name>
</gene>